<keyword evidence="5 6" id="KW-0472">Membrane</keyword>
<keyword evidence="3 6" id="KW-0812">Transmembrane</keyword>
<comment type="caution">
    <text evidence="7">The sequence shown here is derived from an EMBL/GenBank/DDBJ whole genome shotgun (WGS) entry which is preliminary data.</text>
</comment>
<feature type="transmembrane region" description="Helical" evidence="6">
    <location>
        <begin position="272"/>
        <end position="289"/>
    </location>
</feature>
<dbReference type="OrthoDB" id="106838at2"/>
<keyword evidence="4 6" id="KW-1133">Transmembrane helix</keyword>
<reference evidence="7 8" key="2">
    <citation type="journal article" date="2016" name="Microb. Ecol.">
        <title>Genome Characteristics of a Novel Type I Methanotroph (Sn10-6) Isolated from a Flooded Indian Rice Field.</title>
        <authorList>
            <person name="Rahalkar M.C."/>
            <person name="Pandit P.S."/>
            <person name="Dhakephalkar P.K."/>
            <person name="Pore S."/>
            <person name="Arora P."/>
            <person name="Kapse N."/>
        </authorList>
    </citation>
    <scope>NUCLEOTIDE SEQUENCE [LARGE SCALE GENOMIC DNA]</scope>
    <source>
        <strain evidence="7 8">Sn10-6</strain>
    </source>
</reference>
<organism evidence="7 8">
    <name type="scientific">Methylocucumis oryzae</name>
    <dbReference type="NCBI Taxonomy" id="1632867"/>
    <lineage>
        <taxon>Bacteria</taxon>
        <taxon>Pseudomonadati</taxon>
        <taxon>Pseudomonadota</taxon>
        <taxon>Gammaproteobacteria</taxon>
        <taxon>Methylococcales</taxon>
        <taxon>Methylococcaceae</taxon>
        <taxon>Methylocucumis</taxon>
    </lineage>
</organism>
<gene>
    <name evidence="7" type="ORF">VZ94_00350</name>
</gene>
<dbReference type="AlphaFoldDB" id="A0A0F3IN00"/>
<evidence type="ECO:0000256" key="3">
    <source>
        <dbReference type="ARBA" id="ARBA00022692"/>
    </source>
</evidence>
<evidence type="ECO:0008006" key="9">
    <source>
        <dbReference type="Google" id="ProtNLM"/>
    </source>
</evidence>
<dbReference type="GO" id="GO:0016020">
    <property type="term" value="C:membrane"/>
    <property type="evidence" value="ECO:0007669"/>
    <property type="project" value="UniProtKB-SubCell"/>
</dbReference>
<name>A0A0F3IN00_9GAMM</name>
<dbReference type="PANTHER" id="PTHR21716">
    <property type="entry name" value="TRANSMEMBRANE PROTEIN"/>
    <property type="match status" value="1"/>
</dbReference>
<sequence>MSHIPEAKARIVGLIILLLLGGWVLLAYLPLIAWAVVLAIATWPVYERMLVRKELHGKVTFASILLTLMIGTIILTPLGYGLHRLLHEAQSLGQVLEAAQKVGIPPPEWLGKLPYIGTWLIQSWQEALGNAEAAKTLMHWLGNSGVLSYTKDLAGQLLSRFISFLMILLVLLFVYQHGNSISQQVLASSRKLFGEVGVRYALHATAAVRATVNGMLLIGLGKGLLLGAGYALAGTGHPAILGTFTGIFAMIPFAAKLIFGACSLVLIAEGHIVEAVALFTYGMVLTLIADNYIRPILIGGAVKLPFIWTLLGIFGGMEAFGLLGLFLGPTIMAVLMSIWRDWLSDVNTINETS</sequence>
<feature type="transmembrane region" description="Helical" evidence="6">
    <location>
        <begin position="240"/>
        <end position="266"/>
    </location>
</feature>
<evidence type="ECO:0000256" key="6">
    <source>
        <dbReference type="SAM" id="Phobius"/>
    </source>
</evidence>
<feature type="transmembrane region" description="Helical" evidence="6">
    <location>
        <begin position="157"/>
        <end position="175"/>
    </location>
</feature>
<evidence type="ECO:0000256" key="2">
    <source>
        <dbReference type="ARBA" id="ARBA00009773"/>
    </source>
</evidence>
<accession>A0A0F3IN00</accession>
<dbReference type="EMBL" id="LAJX01000003">
    <property type="protein sequence ID" value="KJV08105.1"/>
    <property type="molecule type" value="Genomic_DNA"/>
</dbReference>
<comment type="similarity">
    <text evidence="2">Belongs to the autoinducer-2 exporter (AI-2E) (TC 2.A.86) family.</text>
</comment>
<dbReference type="PATRIC" id="fig|1632867.3.peg.3666"/>
<evidence type="ECO:0000256" key="4">
    <source>
        <dbReference type="ARBA" id="ARBA00022989"/>
    </source>
</evidence>
<protein>
    <recommendedName>
        <fullName evidence="9">Permease</fullName>
    </recommendedName>
</protein>
<reference evidence="8" key="1">
    <citation type="submission" date="2015-03" db="EMBL/GenBank/DDBJ databases">
        <title>Draft genome sequence of a novel methanotroph (Sn10-6) isolated from flooded ricefield rhizosphere in India.</title>
        <authorList>
            <person name="Pandit P.S."/>
            <person name="Pore S.D."/>
            <person name="Arora P."/>
            <person name="Kapse N.G."/>
            <person name="Dhakephalkar P.K."/>
            <person name="Rahalkar M.C."/>
        </authorList>
    </citation>
    <scope>NUCLEOTIDE SEQUENCE [LARGE SCALE GENOMIC DNA]</scope>
    <source>
        <strain evidence="8">Sn10-6</strain>
    </source>
</reference>
<evidence type="ECO:0000313" key="7">
    <source>
        <dbReference type="EMBL" id="KJV08105.1"/>
    </source>
</evidence>
<dbReference type="PANTHER" id="PTHR21716:SF61">
    <property type="entry name" value="BLR8064 PROTEIN"/>
    <property type="match status" value="1"/>
</dbReference>
<feature type="transmembrane region" description="Helical" evidence="6">
    <location>
        <begin position="61"/>
        <end position="82"/>
    </location>
</feature>
<dbReference type="InterPro" id="IPR002549">
    <property type="entry name" value="AI-2E-like"/>
</dbReference>
<dbReference type="Proteomes" id="UP000033684">
    <property type="component" value="Unassembled WGS sequence"/>
</dbReference>
<evidence type="ECO:0000256" key="5">
    <source>
        <dbReference type="ARBA" id="ARBA00023136"/>
    </source>
</evidence>
<proteinExistence type="inferred from homology"/>
<keyword evidence="8" id="KW-1185">Reference proteome</keyword>
<evidence type="ECO:0000256" key="1">
    <source>
        <dbReference type="ARBA" id="ARBA00004141"/>
    </source>
</evidence>
<feature type="transmembrane region" description="Helical" evidence="6">
    <location>
        <begin position="214"/>
        <end position="233"/>
    </location>
</feature>
<dbReference type="Pfam" id="PF01594">
    <property type="entry name" value="AI-2E_transport"/>
    <property type="match status" value="1"/>
</dbReference>
<feature type="transmembrane region" description="Helical" evidence="6">
    <location>
        <begin position="12"/>
        <end position="41"/>
    </location>
</feature>
<evidence type="ECO:0000313" key="8">
    <source>
        <dbReference type="Proteomes" id="UP000033684"/>
    </source>
</evidence>
<comment type="subcellular location">
    <subcellularLocation>
        <location evidence="1">Membrane</location>
        <topology evidence="1">Multi-pass membrane protein</topology>
    </subcellularLocation>
</comment>